<dbReference type="PANTHER" id="PTHR12778:SF10">
    <property type="entry name" value="MAJOR FACILITATOR SUPERFAMILY DOMAIN-CONTAINING PROTEIN 3"/>
    <property type="match status" value="1"/>
</dbReference>
<feature type="transmembrane region" description="Helical" evidence="6">
    <location>
        <begin position="96"/>
        <end position="115"/>
    </location>
</feature>
<dbReference type="AlphaFoldDB" id="A0A7V7NWJ9"/>
<dbReference type="Pfam" id="PF13000">
    <property type="entry name" value="Acatn"/>
    <property type="match status" value="1"/>
</dbReference>
<evidence type="ECO:0000256" key="3">
    <source>
        <dbReference type="ARBA" id="ARBA00022692"/>
    </source>
</evidence>
<feature type="transmembrane region" description="Helical" evidence="6">
    <location>
        <begin position="158"/>
        <end position="179"/>
    </location>
</feature>
<dbReference type="InterPro" id="IPR036259">
    <property type="entry name" value="MFS_trans_sf"/>
</dbReference>
<protein>
    <submittedName>
        <fullName evidence="7">MFS transporter</fullName>
    </submittedName>
</protein>
<dbReference type="Proteomes" id="UP000423756">
    <property type="component" value="Unassembled WGS sequence"/>
</dbReference>
<keyword evidence="5 6" id="KW-0472">Membrane</keyword>
<evidence type="ECO:0000313" key="8">
    <source>
        <dbReference type="Proteomes" id="UP000423756"/>
    </source>
</evidence>
<evidence type="ECO:0000313" key="7">
    <source>
        <dbReference type="EMBL" id="KAB0481938.1"/>
    </source>
</evidence>
<dbReference type="CDD" id="cd17485">
    <property type="entry name" value="MFS_MFSD3"/>
    <property type="match status" value="1"/>
</dbReference>
<keyword evidence="2" id="KW-0813">Transport</keyword>
<feature type="transmembrane region" description="Helical" evidence="6">
    <location>
        <begin position="55"/>
        <end position="75"/>
    </location>
</feature>
<reference evidence="7 8" key="1">
    <citation type="submission" date="2019-09" db="EMBL/GenBank/DDBJ databases">
        <title>Draft genome sequences of 48 bacterial type strains from the CCUG.</title>
        <authorList>
            <person name="Tunovic T."/>
            <person name="Pineiro-Iglesias B."/>
            <person name="Unosson C."/>
            <person name="Inganas E."/>
            <person name="Ohlen M."/>
            <person name="Cardew S."/>
            <person name="Jensie-Markopoulos S."/>
            <person name="Salva-Serra F."/>
            <person name="Jaen-Luchoro D."/>
            <person name="Karlsson R."/>
            <person name="Svensson-Stadler L."/>
            <person name="Chun J."/>
            <person name="Moore E."/>
        </authorList>
    </citation>
    <scope>NUCLEOTIDE SEQUENCE [LARGE SCALE GENOMIC DNA]</scope>
    <source>
        <strain evidence="7 8">CCUG 48643</strain>
    </source>
</reference>
<dbReference type="PANTHER" id="PTHR12778">
    <property type="entry name" value="SOLUTE CARRIER FAMILY 33 ACETYL-COA TRANSPORTER -RELATED"/>
    <property type="match status" value="1"/>
</dbReference>
<dbReference type="InterPro" id="IPR024371">
    <property type="entry name" value="AcetylCoA_trans_1-like"/>
</dbReference>
<feature type="transmembrane region" description="Helical" evidence="6">
    <location>
        <begin position="121"/>
        <end position="138"/>
    </location>
</feature>
<dbReference type="SUPFAM" id="SSF103473">
    <property type="entry name" value="MFS general substrate transporter"/>
    <property type="match status" value="1"/>
</dbReference>
<dbReference type="Pfam" id="PF07690">
    <property type="entry name" value="MFS_1"/>
    <property type="match status" value="1"/>
</dbReference>
<dbReference type="RefSeq" id="WP_137406864.1">
    <property type="nucleotide sequence ID" value="NZ_AP025466.1"/>
</dbReference>
<dbReference type="EMBL" id="VZPX01000006">
    <property type="protein sequence ID" value="KAB0481938.1"/>
    <property type="molecule type" value="Genomic_DNA"/>
</dbReference>
<evidence type="ECO:0000256" key="4">
    <source>
        <dbReference type="ARBA" id="ARBA00022989"/>
    </source>
</evidence>
<comment type="subcellular location">
    <subcellularLocation>
        <location evidence="1">Membrane</location>
        <topology evidence="1">Multi-pass membrane protein</topology>
    </subcellularLocation>
</comment>
<feature type="transmembrane region" description="Helical" evidence="6">
    <location>
        <begin position="270"/>
        <end position="291"/>
    </location>
</feature>
<organism evidence="7 8">
    <name type="scientific">Vibrio chagasii</name>
    <dbReference type="NCBI Taxonomy" id="170679"/>
    <lineage>
        <taxon>Bacteria</taxon>
        <taxon>Pseudomonadati</taxon>
        <taxon>Pseudomonadota</taxon>
        <taxon>Gammaproteobacteria</taxon>
        <taxon>Vibrionales</taxon>
        <taxon>Vibrionaceae</taxon>
        <taxon>Vibrio</taxon>
    </lineage>
</organism>
<accession>A0A7V7NWJ9</accession>
<dbReference type="InterPro" id="IPR004752">
    <property type="entry name" value="AmpG_permease/AT-1"/>
</dbReference>
<sequence>MKLRTFMESCNIKGESENFRSKQSNVFFVIICSLYFVQGIPIGLTFHAIPTLLKTLGLPLELISMVPLAGIFWAIKFLWAPLVENNWLGSLGRRKSWIIPMQLVMVMTLITLAMINVTEQNLAIVTLLLAIISIVGATQDIATDGLAADHTEKSQLGLVNAIQVSGIIIGMLIAGPFAMVAFEYVGYRVTLLLLAAIVCVCLIPIITWQEPKVKHSSTTAKASLLKFFKAPRATSTLVLCSCATLCGVITMALSKFILVDLSWSMSQVGMLTGVGHLLVMLVGCFIASNLIKRCGYRSTLLFGLQLVMFGGFLWIAIAEDWLLGAWCVWLTSVIVGLGMGFIAVSTYTYSMRFSQQTLQPATNIAFFQGTQTFGEIVFSSLATSLAGVSGYSSALVLGIVIALSCLFAVLKSTHYRHWSDAYND</sequence>
<feature type="transmembrane region" description="Helical" evidence="6">
    <location>
        <begin position="298"/>
        <end position="317"/>
    </location>
</feature>
<feature type="transmembrane region" description="Helical" evidence="6">
    <location>
        <begin position="236"/>
        <end position="258"/>
    </location>
</feature>
<dbReference type="GO" id="GO:0035348">
    <property type="term" value="P:acetyl-CoA transmembrane transport"/>
    <property type="evidence" value="ECO:0007669"/>
    <property type="project" value="InterPro"/>
</dbReference>
<proteinExistence type="predicted"/>
<gene>
    <name evidence="7" type="ORF">F7Q91_04810</name>
</gene>
<feature type="transmembrane region" description="Helical" evidence="6">
    <location>
        <begin position="323"/>
        <end position="349"/>
    </location>
</feature>
<keyword evidence="4 6" id="KW-1133">Transmembrane helix</keyword>
<dbReference type="Gene3D" id="1.20.1250.20">
    <property type="entry name" value="MFS general substrate transporter like domains"/>
    <property type="match status" value="1"/>
</dbReference>
<comment type="caution">
    <text evidence="7">The sequence shown here is derived from an EMBL/GenBank/DDBJ whole genome shotgun (WGS) entry which is preliminary data.</text>
</comment>
<dbReference type="InterPro" id="IPR011701">
    <property type="entry name" value="MFS"/>
</dbReference>
<evidence type="ECO:0000256" key="1">
    <source>
        <dbReference type="ARBA" id="ARBA00004141"/>
    </source>
</evidence>
<evidence type="ECO:0000256" key="5">
    <source>
        <dbReference type="ARBA" id="ARBA00023136"/>
    </source>
</evidence>
<evidence type="ECO:0000256" key="2">
    <source>
        <dbReference type="ARBA" id="ARBA00022448"/>
    </source>
</evidence>
<keyword evidence="3 6" id="KW-0812">Transmembrane</keyword>
<dbReference type="GO" id="GO:0016020">
    <property type="term" value="C:membrane"/>
    <property type="evidence" value="ECO:0007669"/>
    <property type="project" value="UniProtKB-SubCell"/>
</dbReference>
<feature type="transmembrane region" description="Helical" evidence="6">
    <location>
        <begin position="388"/>
        <end position="410"/>
    </location>
</feature>
<evidence type="ECO:0000256" key="6">
    <source>
        <dbReference type="SAM" id="Phobius"/>
    </source>
</evidence>
<feature type="transmembrane region" description="Helical" evidence="6">
    <location>
        <begin position="185"/>
        <end position="206"/>
    </location>
</feature>
<feature type="transmembrane region" description="Helical" evidence="6">
    <location>
        <begin position="26"/>
        <end position="49"/>
    </location>
</feature>
<dbReference type="GeneID" id="77343792"/>
<name>A0A7V7NWJ9_9VIBR</name>
<dbReference type="GO" id="GO:0008521">
    <property type="term" value="F:acetyl-CoA transmembrane transporter activity"/>
    <property type="evidence" value="ECO:0007669"/>
    <property type="project" value="InterPro"/>
</dbReference>